<organism evidence="1 2">
    <name type="scientific">Caligus rogercresseyi</name>
    <name type="common">Sea louse</name>
    <dbReference type="NCBI Taxonomy" id="217165"/>
    <lineage>
        <taxon>Eukaryota</taxon>
        <taxon>Metazoa</taxon>
        <taxon>Ecdysozoa</taxon>
        <taxon>Arthropoda</taxon>
        <taxon>Crustacea</taxon>
        <taxon>Multicrustacea</taxon>
        <taxon>Hexanauplia</taxon>
        <taxon>Copepoda</taxon>
        <taxon>Siphonostomatoida</taxon>
        <taxon>Caligidae</taxon>
        <taxon>Caligus</taxon>
    </lineage>
</organism>
<reference evidence="2" key="1">
    <citation type="submission" date="2021-01" db="EMBL/GenBank/DDBJ databases">
        <title>Caligus Genome Assembly.</title>
        <authorList>
            <person name="Gallardo-Escarate C."/>
        </authorList>
    </citation>
    <scope>NUCLEOTIDE SEQUENCE [LARGE SCALE GENOMIC DNA]</scope>
</reference>
<protein>
    <submittedName>
        <fullName evidence="1">Uncharacterized protein</fullName>
    </submittedName>
</protein>
<keyword evidence="2" id="KW-1185">Reference proteome</keyword>
<proteinExistence type="predicted"/>
<accession>A0A7T8GSH9</accession>
<evidence type="ECO:0000313" key="1">
    <source>
        <dbReference type="EMBL" id="QQP37018.1"/>
    </source>
</evidence>
<gene>
    <name evidence="1" type="ORF">FKW44_022299</name>
</gene>
<dbReference type="AlphaFoldDB" id="A0A7T8GSH9"/>
<dbReference type="EMBL" id="CP045905">
    <property type="protein sequence ID" value="QQP37018.1"/>
    <property type="molecule type" value="Genomic_DNA"/>
</dbReference>
<dbReference type="Proteomes" id="UP000595437">
    <property type="component" value="Chromosome 16"/>
</dbReference>
<name>A0A7T8GSH9_CALRO</name>
<evidence type="ECO:0000313" key="2">
    <source>
        <dbReference type="Proteomes" id="UP000595437"/>
    </source>
</evidence>
<feature type="non-terminal residue" evidence="1">
    <location>
        <position position="1"/>
    </location>
</feature>
<sequence>IQCTLQNIKSFLALKITTNAYVVEEDLRPIMIGASARYAALSIKIPDVGAPTWKWAGDIIKYVPERSKLYISTIKRILRRHRAFLNQSNK</sequence>